<evidence type="ECO:0000259" key="2">
    <source>
        <dbReference type="PROSITE" id="PS50943"/>
    </source>
</evidence>
<dbReference type="GO" id="GO:0003677">
    <property type="term" value="F:DNA binding"/>
    <property type="evidence" value="ECO:0007669"/>
    <property type="project" value="UniProtKB-KW"/>
</dbReference>
<dbReference type="Pfam" id="PF07883">
    <property type="entry name" value="Cupin_2"/>
    <property type="match status" value="1"/>
</dbReference>
<organism evidence="3">
    <name type="scientific">bioreactor metagenome</name>
    <dbReference type="NCBI Taxonomy" id="1076179"/>
    <lineage>
        <taxon>unclassified sequences</taxon>
        <taxon>metagenomes</taxon>
        <taxon>ecological metagenomes</taxon>
    </lineage>
</organism>
<dbReference type="InterPro" id="IPR050807">
    <property type="entry name" value="TransReg_Diox_bact_type"/>
</dbReference>
<feature type="domain" description="HTH cro/C1-type" evidence="2">
    <location>
        <begin position="13"/>
        <end position="67"/>
    </location>
</feature>
<dbReference type="InterPro" id="IPR013096">
    <property type="entry name" value="Cupin_2"/>
</dbReference>
<dbReference type="PANTHER" id="PTHR46797:SF1">
    <property type="entry name" value="METHYLPHOSPHONATE SYNTHASE"/>
    <property type="match status" value="1"/>
</dbReference>
<dbReference type="PROSITE" id="PS50943">
    <property type="entry name" value="HTH_CROC1"/>
    <property type="match status" value="1"/>
</dbReference>
<dbReference type="SMART" id="SM00530">
    <property type="entry name" value="HTH_XRE"/>
    <property type="match status" value="1"/>
</dbReference>
<sequence>MSETNLILIGQKLKKIRKKQKLTLREVAQRMECSSPFLSMLENGRSGISLSKLQRLLSIYGLTMADLVENSSFSDRVVTLNEAAPLGNGRDSEGTEALLLVRNSSEKMMEPVLFRVQPGATLGPMQHLGEEFCYVIEGRFDVTLIDPDTGMREMYHLNAGDTIYHPSTTPHIWHNPSPDRLGVFIGAVTPPSF</sequence>
<protein>
    <submittedName>
        <fullName evidence="3">HTH-type transcriptional regulator PuuR</fullName>
    </submittedName>
</protein>
<dbReference type="InterPro" id="IPR011051">
    <property type="entry name" value="RmlC_Cupin_sf"/>
</dbReference>
<dbReference type="Gene3D" id="2.60.120.10">
    <property type="entry name" value="Jelly Rolls"/>
    <property type="match status" value="1"/>
</dbReference>
<comment type="caution">
    <text evidence="3">The sequence shown here is derived from an EMBL/GenBank/DDBJ whole genome shotgun (WGS) entry which is preliminary data.</text>
</comment>
<dbReference type="AlphaFoldDB" id="A0A644Y2E5"/>
<dbReference type="InterPro" id="IPR014710">
    <property type="entry name" value="RmlC-like_jellyroll"/>
</dbReference>
<dbReference type="CDD" id="cd00093">
    <property type="entry name" value="HTH_XRE"/>
    <property type="match status" value="1"/>
</dbReference>
<keyword evidence="1" id="KW-0238">DNA-binding</keyword>
<gene>
    <name evidence="3" type="primary">puuR_9</name>
    <name evidence="3" type="ORF">SDC9_69170</name>
</gene>
<proteinExistence type="predicted"/>
<dbReference type="GO" id="GO:0005829">
    <property type="term" value="C:cytosol"/>
    <property type="evidence" value="ECO:0007669"/>
    <property type="project" value="TreeGrafter"/>
</dbReference>
<dbReference type="EMBL" id="VSSQ01003869">
    <property type="protein sequence ID" value="MPM22712.1"/>
    <property type="molecule type" value="Genomic_DNA"/>
</dbReference>
<evidence type="ECO:0000256" key="1">
    <source>
        <dbReference type="ARBA" id="ARBA00023125"/>
    </source>
</evidence>
<dbReference type="SUPFAM" id="SSF47413">
    <property type="entry name" value="lambda repressor-like DNA-binding domains"/>
    <property type="match status" value="1"/>
</dbReference>
<reference evidence="3" key="1">
    <citation type="submission" date="2019-08" db="EMBL/GenBank/DDBJ databases">
        <authorList>
            <person name="Kucharzyk K."/>
            <person name="Murdoch R.W."/>
            <person name="Higgins S."/>
            <person name="Loffler F."/>
        </authorList>
    </citation>
    <scope>NUCLEOTIDE SEQUENCE</scope>
</reference>
<name>A0A644Y2E5_9ZZZZ</name>
<dbReference type="PANTHER" id="PTHR46797">
    <property type="entry name" value="HTH-TYPE TRANSCRIPTIONAL REGULATOR"/>
    <property type="match status" value="1"/>
</dbReference>
<evidence type="ECO:0000313" key="3">
    <source>
        <dbReference type="EMBL" id="MPM22712.1"/>
    </source>
</evidence>
<accession>A0A644Y2E5</accession>
<dbReference type="Gene3D" id="1.10.260.40">
    <property type="entry name" value="lambda repressor-like DNA-binding domains"/>
    <property type="match status" value="1"/>
</dbReference>
<dbReference type="InterPro" id="IPR010982">
    <property type="entry name" value="Lambda_DNA-bd_dom_sf"/>
</dbReference>
<dbReference type="GO" id="GO:0003700">
    <property type="term" value="F:DNA-binding transcription factor activity"/>
    <property type="evidence" value="ECO:0007669"/>
    <property type="project" value="TreeGrafter"/>
</dbReference>
<dbReference type="InterPro" id="IPR001387">
    <property type="entry name" value="Cro/C1-type_HTH"/>
</dbReference>
<dbReference type="CDD" id="cd02209">
    <property type="entry name" value="cupin_XRE_C"/>
    <property type="match status" value="1"/>
</dbReference>
<dbReference type="Pfam" id="PF01381">
    <property type="entry name" value="HTH_3"/>
    <property type="match status" value="1"/>
</dbReference>
<dbReference type="SUPFAM" id="SSF51182">
    <property type="entry name" value="RmlC-like cupins"/>
    <property type="match status" value="1"/>
</dbReference>